<dbReference type="Proteomes" id="UP000594984">
    <property type="component" value="Segment"/>
</dbReference>
<protein>
    <submittedName>
        <fullName evidence="1">Uncharacterized protein</fullName>
    </submittedName>
</protein>
<dbReference type="GeneID" id="63911389"/>
<reference evidence="1 2" key="1">
    <citation type="submission" date="2020-12" db="EMBL/GenBank/DDBJ databases">
        <authorList>
            <person name="Amarh E.D."/>
            <person name="Dedrick R.M."/>
            <person name="Garlena R.A."/>
            <person name="Russell D.A."/>
            <person name="Jacobs-Sera D."/>
            <person name="Hatfull G.F."/>
        </authorList>
    </citation>
    <scope>NUCLEOTIDE SEQUENCE [LARGE SCALE GENOMIC DNA]</scope>
</reference>
<dbReference type="EMBL" id="MW353181">
    <property type="protein sequence ID" value="QPP19666.1"/>
    <property type="molecule type" value="Genomic_DNA"/>
</dbReference>
<gene>
    <name evidence="1" type="primary">32</name>
    <name evidence="1" type="ORF">PHIT46-1_32</name>
</gene>
<accession>A0A7T1TTH6</accession>
<dbReference type="RefSeq" id="YP_010050655.1">
    <property type="nucleotide sequence ID" value="NC_054432.1"/>
</dbReference>
<dbReference type="KEGG" id="vg:63911389"/>
<sequence length="158" mass="17558">MTEDVAAAYQTLTDWMNDHRSRGVFINADFAPAEEAEQWVEELVVGMVAAMADAGEVVSHGRVRTTSDRVVVELDGADFMARDIDGDGSKPQESVERLLARFARIAADRGCAQRWFYWYDGDPVGMAYFVTSAELKTLAGVDVRELGTAEQWYEAQPD</sequence>
<proteinExistence type="predicted"/>
<evidence type="ECO:0000313" key="2">
    <source>
        <dbReference type="Proteomes" id="UP000594984"/>
    </source>
</evidence>
<organism evidence="1 2">
    <name type="scientific">Mycobacterium phage phiT46-1</name>
    <dbReference type="NCBI Taxonomy" id="2775045"/>
    <lineage>
        <taxon>Viruses</taxon>
        <taxon>Duplodnaviria</taxon>
        <taxon>Heunggongvirae</taxon>
        <taxon>Uroviricota</taxon>
        <taxon>Caudoviricetes</taxon>
        <taxon>Mycoabscvirus</taxon>
        <taxon>Mycoabscvirus phiT46-1</taxon>
    </lineage>
</organism>
<evidence type="ECO:0000313" key="1">
    <source>
        <dbReference type="EMBL" id="QPP19666.1"/>
    </source>
</evidence>
<name>A0A7T1TTH6_9CAUD</name>
<keyword evidence="2" id="KW-1185">Reference proteome</keyword>